<protein>
    <submittedName>
        <fullName evidence="2">Uncharacterized protein</fullName>
    </submittedName>
</protein>
<proteinExistence type="predicted"/>
<organism evidence="2 3">
    <name type="scientific">Fodinicola feengrottensis</name>
    <dbReference type="NCBI Taxonomy" id="435914"/>
    <lineage>
        <taxon>Bacteria</taxon>
        <taxon>Bacillati</taxon>
        <taxon>Actinomycetota</taxon>
        <taxon>Actinomycetes</taxon>
        <taxon>Mycobacteriales</taxon>
        <taxon>Fodinicola</taxon>
    </lineage>
</organism>
<sequence length="113" mass="12290">MNGLTTEAGSLTSVAACAAWPGAASIAPTTAAQAAAIDSDRNPDLPDGIMKRRPSRPVPDGLHVREHPRENSGQVSCVKVNRDYWPQSERKVCGIRAQRRNERTALVRRSRMA</sequence>
<accession>A0ABN2II65</accession>
<reference evidence="2 3" key="1">
    <citation type="journal article" date="2019" name="Int. J. Syst. Evol. Microbiol.">
        <title>The Global Catalogue of Microorganisms (GCM) 10K type strain sequencing project: providing services to taxonomists for standard genome sequencing and annotation.</title>
        <authorList>
            <consortium name="The Broad Institute Genomics Platform"/>
            <consortium name="The Broad Institute Genome Sequencing Center for Infectious Disease"/>
            <person name="Wu L."/>
            <person name="Ma J."/>
        </authorList>
    </citation>
    <scope>NUCLEOTIDE SEQUENCE [LARGE SCALE GENOMIC DNA]</scope>
    <source>
        <strain evidence="2 3">JCM 14718</strain>
    </source>
</reference>
<dbReference type="EMBL" id="BAAANY010000030">
    <property type="protein sequence ID" value="GAA1705459.1"/>
    <property type="molecule type" value="Genomic_DNA"/>
</dbReference>
<evidence type="ECO:0000313" key="2">
    <source>
        <dbReference type="EMBL" id="GAA1705459.1"/>
    </source>
</evidence>
<evidence type="ECO:0000256" key="1">
    <source>
        <dbReference type="SAM" id="MobiDB-lite"/>
    </source>
</evidence>
<gene>
    <name evidence="2" type="ORF">GCM10009765_63430</name>
</gene>
<comment type="caution">
    <text evidence="2">The sequence shown here is derived from an EMBL/GenBank/DDBJ whole genome shotgun (WGS) entry which is preliminary data.</text>
</comment>
<name>A0ABN2II65_9ACTN</name>
<keyword evidence="3" id="KW-1185">Reference proteome</keyword>
<dbReference type="Proteomes" id="UP001500618">
    <property type="component" value="Unassembled WGS sequence"/>
</dbReference>
<evidence type="ECO:0000313" key="3">
    <source>
        <dbReference type="Proteomes" id="UP001500618"/>
    </source>
</evidence>
<feature type="region of interest" description="Disordered" evidence="1">
    <location>
        <begin position="34"/>
        <end position="74"/>
    </location>
</feature>